<dbReference type="AlphaFoldDB" id="A0A918VQ93"/>
<dbReference type="PROSITE" id="PS00913">
    <property type="entry name" value="ADH_IRON_1"/>
    <property type="match status" value="1"/>
</dbReference>
<protein>
    <submittedName>
        <fullName evidence="8">Alcohol dehydrogenase</fullName>
    </submittedName>
</protein>
<dbReference type="RefSeq" id="WP_189424423.1">
    <property type="nucleotide sequence ID" value="NZ_BMZE01000001.1"/>
</dbReference>
<dbReference type="Gene3D" id="3.40.50.1970">
    <property type="match status" value="1"/>
</dbReference>
<dbReference type="SUPFAM" id="SSF56796">
    <property type="entry name" value="Dehydroquinate synthase-like"/>
    <property type="match status" value="1"/>
</dbReference>
<feature type="domain" description="Alcohol dehydrogenase iron-type/glycerol dehydrogenase GldA" evidence="6">
    <location>
        <begin position="8"/>
        <end position="175"/>
    </location>
</feature>
<evidence type="ECO:0000313" key="9">
    <source>
        <dbReference type="Proteomes" id="UP000646579"/>
    </source>
</evidence>
<evidence type="ECO:0000256" key="3">
    <source>
        <dbReference type="ARBA" id="ARBA00023002"/>
    </source>
</evidence>
<evidence type="ECO:0000259" key="6">
    <source>
        <dbReference type="Pfam" id="PF00465"/>
    </source>
</evidence>
<dbReference type="Proteomes" id="UP000646579">
    <property type="component" value="Unassembled WGS sequence"/>
</dbReference>
<keyword evidence="9" id="KW-1185">Reference proteome</keyword>
<evidence type="ECO:0000256" key="2">
    <source>
        <dbReference type="ARBA" id="ARBA00007358"/>
    </source>
</evidence>
<evidence type="ECO:0000256" key="1">
    <source>
        <dbReference type="ARBA" id="ARBA00001962"/>
    </source>
</evidence>
<dbReference type="GO" id="GO:0046872">
    <property type="term" value="F:metal ion binding"/>
    <property type="evidence" value="ECO:0007669"/>
    <property type="project" value="InterPro"/>
</dbReference>
<comment type="similarity">
    <text evidence="2">Belongs to the iron-containing alcohol dehydrogenase family.</text>
</comment>
<evidence type="ECO:0000313" key="8">
    <source>
        <dbReference type="EMBL" id="GHA18977.1"/>
    </source>
</evidence>
<keyword evidence="4" id="KW-0520">NAD</keyword>
<dbReference type="InterPro" id="IPR018211">
    <property type="entry name" value="ADH_Fe_CS"/>
</dbReference>
<comment type="cofactor">
    <cofactor evidence="1">
        <name>Fe cation</name>
        <dbReference type="ChEBI" id="CHEBI:24875"/>
    </cofactor>
</comment>
<evidence type="ECO:0000256" key="5">
    <source>
        <dbReference type="ARBA" id="ARBA00049243"/>
    </source>
</evidence>
<dbReference type="InterPro" id="IPR001670">
    <property type="entry name" value="ADH_Fe/GldA"/>
</dbReference>
<dbReference type="CDD" id="cd08191">
    <property type="entry name" value="Fe-ADH-like"/>
    <property type="match status" value="1"/>
</dbReference>
<evidence type="ECO:0000256" key="4">
    <source>
        <dbReference type="ARBA" id="ARBA00023027"/>
    </source>
</evidence>
<dbReference type="InterPro" id="IPR056798">
    <property type="entry name" value="ADH_Fe_C"/>
</dbReference>
<evidence type="ECO:0000259" key="7">
    <source>
        <dbReference type="Pfam" id="PF25137"/>
    </source>
</evidence>
<dbReference type="GO" id="GO:0004022">
    <property type="term" value="F:alcohol dehydrogenase (NAD+) activity"/>
    <property type="evidence" value="ECO:0007669"/>
    <property type="project" value="UniProtKB-EC"/>
</dbReference>
<dbReference type="Pfam" id="PF00465">
    <property type="entry name" value="Fe-ADH"/>
    <property type="match status" value="1"/>
</dbReference>
<dbReference type="FunFam" id="3.40.50.1970:FF:000003">
    <property type="entry name" value="Alcohol dehydrogenase, iron-containing"/>
    <property type="match status" value="1"/>
</dbReference>
<accession>A0A918VQ93</accession>
<dbReference type="InterPro" id="IPR039697">
    <property type="entry name" value="Alcohol_dehydrogenase_Fe"/>
</dbReference>
<dbReference type="PANTHER" id="PTHR11496">
    <property type="entry name" value="ALCOHOL DEHYDROGENASE"/>
    <property type="match status" value="1"/>
</dbReference>
<comment type="catalytic activity">
    <reaction evidence="5">
        <text>a primary alcohol + NAD(+) = an aldehyde + NADH + H(+)</text>
        <dbReference type="Rhea" id="RHEA:10736"/>
        <dbReference type="ChEBI" id="CHEBI:15378"/>
        <dbReference type="ChEBI" id="CHEBI:15734"/>
        <dbReference type="ChEBI" id="CHEBI:17478"/>
        <dbReference type="ChEBI" id="CHEBI:57540"/>
        <dbReference type="ChEBI" id="CHEBI:57945"/>
        <dbReference type="EC" id="1.1.1.1"/>
    </reaction>
</comment>
<dbReference type="EMBL" id="BMZE01000001">
    <property type="protein sequence ID" value="GHA18977.1"/>
    <property type="molecule type" value="Genomic_DNA"/>
</dbReference>
<dbReference type="PANTHER" id="PTHR11496:SF102">
    <property type="entry name" value="ALCOHOL DEHYDROGENASE 4"/>
    <property type="match status" value="1"/>
</dbReference>
<name>A0A918VQ93_9HYPH</name>
<proteinExistence type="inferred from homology"/>
<feature type="domain" description="Fe-containing alcohol dehydrogenase-like C-terminal" evidence="7">
    <location>
        <begin position="186"/>
        <end position="396"/>
    </location>
</feature>
<dbReference type="Gene3D" id="1.20.1090.10">
    <property type="entry name" value="Dehydroquinate synthase-like - alpha domain"/>
    <property type="match status" value="1"/>
</dbReference>
<gene>
    <name evidence="8" type="ORF">GCM10007989_12970</name>
</gene>
<dbReference type="Pfam" id="PF25137">
    <property type="entry name" value="ADH_Fe_C"/>
    <property type="match status" value="1"/>
</dbReference>
<comment type="caution">
    <text evidence="8">The sequence shown here is derived from an EMBL/GenBank/DDBJ whole genome shotgun (WGS) entry which is preliminary data.</text>
</comment>
<reference evidence="8" key="1">
    <citation type="journal article" date="2014" name="Int. J. Syst. Evol. Microbiol.">
        <title>Complete genome sequence of Corynebacterium casei LMG S-19264T (=DSM 44701T), isolated from a smear-ripened cheese.</title>
        <authorList>
            <consortium name="US DOE Joint Genome Institute (JGI-PGF)"/>
            <person name="Walter F."/>
            <person name="Albersmeier A."/>
            <person name="Kalinowski J."/>
            <person name="Ruckert C."/>
        </authorList>
    </citation>
    <scope>NUCLEOTIDE SEQUENCE</scope>
    <source>
        <strain evidence="8">KCTC 32437</strain>
    </source>
</reference>
<reference evidence="8" key="2">
    <citation type="submission" date="2020-09" db="EMBL/GenBank/DDBJ databases">
        <authorList>
            <person name="Sun Q."/>
            <person name="Kim S."/>
        </authorList>
    </citation>
    <scope>NUCLEOTIDE SEQUENCE</scope>
    <source>
        <strain evidence="8">KCTC 32437</strain>
    </source>
</reference>
<keyword evidence="3" id="KW-0560">Oxidoreductase</keyword>
<organism evidence="8 9">
    <name type="scientific">Devosia pacifica</name>
    <dbReference type="NCBI Taxonomy" id="1335967"/>
    <lineage>
        <taxon>Bacteria</taxon>
        <taxon>Pseudomonadati</taxon>
        <taxon>Pseudomonadota</taxon>
        <taxon>Alphaproteobacteria</taxon>
        <taxon>Hyphomicrobiales</taxon>
        <taxon>Devosiaceae</taxon>
        <taxon>Devosia</taxon>
    </lineage>
</organism>
<sequence>MFGALRSPRNIVFGNGHRFALGRYVAKLGARALVVTDARMAGDANFAAMVATIRSAGVAVRVYDGVAAELPAECIEAGVEAGRDAATDVIVGIGGGSCIDAAKVIALLLTHGGAMDDYYGELRIPGPILPVVAVPTTAGTGSEVTPVAVVADPGRAVKVGIASPYLIPETAICDPELTLSCPPGLTAASGADALVHAIEAFTNVRRTDTAAMTLEHVFVGKNALTDQHALGAITSIGRSLVAAVRTGDDLAARSDVMMGSMLAGLAFGSAGTSVCHAVQYPVGALSHTAHGLGVALMLPYALQFNRRYVAEEIATVGQLMGFANPNDQTDAAVDRAIDGIAAVIAEIGIPTSLEEIGIESKNLPWIAEQALGAHRLIKNNPRPVDRAGMDQLVAAAFSGERCSISFPVQPAAKAS</sequence>